<dbReference type="RefSeq" id="XP_024339972.1">
    <property type="nucleotide sequence ID" value="XM_024482656.1"/>
</dbReference>
<feature type="compositionally biased region" description="Pro residues" evidence="1">
    <location>
        <begin position="86"/>
        <end position="100"/>
    </location>
</feature>
<dbReference type="GeneID" id="36327605"/>
<gene>
    <name evidence="2" type="ORF">POSPLADRAFT_1073965</name>
</gene>
<evidence type="ECO:0000256" key="1">
    <source>
        <dbReference type="SAM" id="MobiDB-lite"/>
    </source>
</evidence>
<feature type="compositionally biased region" description="Low complexity" evidence="1">
    <location>
        <begin position="68"/>
        <end position="85"/>
    </location>
</feature>
<name>A0A1X6N3J7_9APHY</name>
<evidence type="ECO:0000313" key="3">
    <source>
        <dbReference type="Proteomes" id="UP000194127"/>
    </source>
</evidence>
<accession>A0A1X6N3J7</accession>
<evidence type="ECO:0000313" key="2">
    <source>
        <dbReference type="EMBL" id="OSX63178.1"/>
    </source>
</evidence>
<dbReference type="Proteomes" id="UP000194127">
    <property type="component" value="Unassembled WGS sequence"/>
</dbReference>
<organism evidence="2 3">
    <name type="scientific">Postia placenta MAD-698-R-SB12</name>
    <dbReference type="NCBI Taxonomy" id="670580"/>
    <lineage>
        <taxon>Eukaryota</taxon>
        <taxon>Fungi</taxon>
        <taxon>Dikarya</taxon>
        <taxon>Basidiomycota</taxon>
        <taxon>Agaricomycotina</taxon>
        <taxon>Agaricomycetes</taxon>
        <taxon>Polyporales</taxon>
        <taxon>Adustoporiaceae</taxon>
        <taxon>Rhodonia</taxon>
    </lineage>
</organism>
<protein>
    <submittedName>
        <fullName evidence="2">Uncharacterized protein</fullName>
    </submittedName>
</protein>
<dbReference type="EMBL" id="KZ110595">
    <property type="protein sequence ID" value="OSX63178.1"/>
    <property type="molecule type" value="Genomic_DNA"/>
</dbReference>
<keyword evidence="3" id="KW-1185">Reference proteome</keyword>
<proteinExistence type="predicted"/>
<reference evidence="2 3" key="1">
    <citation type="submission" date="2017-04" db="EMBL/GenBank/DDBJ databases">
        <title>Genome Sequence of the Model Brown-Rot Fungus Postia placenta SB12.</title>
        <authorList>
            <consortium name="DOE Joint Genome Institute"/>
            <person name="Gaskell J."/>
            <person name="Kersten P."/>
            <person name="Larrondo L.F."/>
            <person name="Canessa P."/>
            <person name="Martinez D."/>
            <person name="Hibbett D."/>
            <person name="Schmoll M."/>
            <person name="Kubicek C.P."/>
            <person name="Martinez A.T."/>
            <person name="Yadav J."/>
            <person name="Master E."/>
            <person name="Magnuson J.K."/>
            <person name="James T."/>
            <person name="Yaver D."/>
            <person name="Berka R."/>
            <person name="Labutti K."/>
            <person name="Lipzen A."/>
            <person name="Aerts A."/>
            <person name="Barry K."/>
            <person name="Henrissat B."/>
            <person name="Blanchette R."/>
            <person name="Grigoriev I."/>
            <person name="Cullen D."/>
        </authorList>
    </citation>
    <scope>NUCLEOTIDE SEQUENCE [LARGE SCALE GENOMIC DNA]</scope>
    <source>
        <strain evidence="2 3">MAD-698-R-SB12</strain>
    </source>
</reference>
<feature type="region of interest" description="Disordered" evidence="1">
    <location>
        <begin position="68"/>
        <end position="104"/>
    </location>
</feature>
<dbReference type="AlphaFoldDB" id="A0A1X6N3J7"/>
<sequence length="180" mass="18472">MSMSMGSTTTLSSMFDAASIGGSSYAPTAATSFAPEFASPRSSVYSLASASACSSSYGFPSPPSMYMSPLSSSSSGLSSPESPISPTSPPANAPPWPIAFPPDEDDLAEQLASSNIHSGTSTPRARTSTLPTLYEDKERLHPYAGVHRAGAPAVRRKALGEKRYGGSGLAAHNGNVPNVV</sequence>